<dbReference type="Pfam" id="PF17767">
    <property type="entry name" value="NAPRTase_N"/>
    <property type="match status" value="1"/>
</dbReference>
<dbReference type="Proteomes" id="UP000606463">
    <property type="component" value="Unassembled WGS sequence"/>
</dbReference>
<sequence>MEAVKPHGLKTDLYELTMAQVYLQKGKTDKAVFSLYVRKLPEERNFLVSGGVERLVNQLGEFRFSKELLKFLKSLNLFKDWFLDWLEEFEFNGNIYAIPDGRIIFEEEPIVQVEADLPTAQILETFIINILHLETVLNSKAGRIYAAAKGKILVDFGYRRALGFEAGNIASKSALICGWNATSNVEAGYLYGLPLSGTMAHSYIMVFGEEEAFKEFYKTYPQKAIYLIDTYDVIKGAKLTVKLAKEGYKPIGVRIDSGDIPTLVREVRKLLNRYGLSDIKIIVSGGVDEYKIHQWGPLPIDGYGVGTKFSTSADRPYLDMAYKLVEYGGKPTFKLSEGKKTYPFKKQVFRFYNPNGRMDYDFVTFYGKQAEGEPLIVEVVKEGKPVKDLGNWKQARERFLSDFEKLPERLKGVQKEHYEVQIDARLEPERFI</sequence>
<keyword evidence="7 9" id="KW-0808">Transferase</keyword>
<dbReference type="Gene3D" id="3.20.20.70">
    <property type="entry name" value="Aldolase class I"/>
    <property type="match status" value="1"/>
</dbReference>
<evidence type="ECO:0000259" key="10">
    <source>
        <dbReference type="Pfam" id="PF04095"/>
    </source>
</evidence>
<evidence type="ECO:0000256" key="1">
    <source>
        <dbReference type="ARBA" id="ARBA00004952"/>
    </source>
</evidence>
<dbReference type="PIRSF" id="PIRSF000484">
    <property type="entry name" value="NAPRT"/>
    <property type="match status" value="1"/>
</dbReference>
<evidence type="ECO:0000256" key="6">
    <source>
        <dbReference type="ARBA" id="ARBA00022642"/>
    </source>
</evidence>
<gene>
    <name evidence="12" type="ORF">EYH37_01680</name>
</gene>
<dbReference type="GO" id="GO:0016757">
    <property type="term" value="F:glycosyltransferase activity"/>
    <property type="evidence" value="ECO:0007669"/>
    <property type="project" value="UniProtKB-KW"/>
</dbReference>
<dbReference type="InterPro" id="IPR013785">
    <property type="entry name" value="Aldolase_TIM"/>
</dbReference>
<evidence type="ECO:0000256" key="9">
    <source>
        <dbReference type="RuleBase" id="RU365100"/>
    </source>
</evidence>
<dbReference type="InterPro" id="IPR007229">
    <property type="entry name" value="Nic_PRibTrfase-Fam"/>
</dbReference>
<organism evidence="12 13">
    <name type="scientific">Aquifex aeolicus</name>
    <dbReference type="NCBI Taxonomy" id="63363"/>
    <lineage>
        <taxon>Bacteria</taxon>
        <taxon>Pseudomonadati</taxon>
        <taxon>Aquificota</taxon>
        <taxon>Aquificia</taxon>
        <taxon>Aquificales</taxon>
        <taxon>Aquificaceae</taxon>
        <taxon>Aquifex</taxon>
    </lineage>
</organism>
<keyword evidence="12" id="KW-0328">Glycosyltransferase</keyword>
<name>A0A9D1CEN5_AQUAO</name>
<dbReference type="InterPro" id="IPR036068">
    <property type="entry name" value="Nicotinate_pribotase-like_C"/>
</dbReference>
<proteinExistence type="inferred from homology"/>
<reference evidence="12" key="1">
    <citation type="journal article" date="2020" name="ISME J.">
        <title>Gammaproteobacteria mediating utilization of methyl-, sulfur- and petroleum organic compounds in deep ocean hydrothermal plumes.</title>
        <authorList>
            <person name="Zhou Z."/>
            <person name="Liu Y."/>
            <person name="Pan J."/>
            <person name="Cron B.R."/>
            <person name="Toner B.M."/>
            <person name="Anantharaman K."/>
            <person name="Breier J.A."/>
            <person name="Dick G.J."/>
            <person name="Li M."/>
        </authorList>
    </citation>
    <scope>NUCLEOTIDE SEQUENCE</scope>
    <source>
        <strain evidence="12">SZUA-1501</strain>
    </source>
</reference>
<comment type="pathway">
    <text evidence="1 9">Cofactor biosynthesis; NAD(+) biosynthesis; nicotinate D-ribonucleotide from nicotinate: step 1/1.</text>
</comment>
<comment type="catalytic activity">
    <reaction evidence="8 9">
        <text>5-phospho-alpha-D-ribose 1-diphosphate + nicotinate + ATP + H2O = nicotinate beta-D-ribonucleotide + ADP + phosphate + diphosphate</text>
        <dbReference type="Rhea" id="RHEA:36163"/>
        <dbReference type="ChEBI" id="CHEBI:15377"/>
        <dbReference type="ChEBI" id="CHEBI:30616"/>
        <dbReference type="ChEBI" id="CHEBI:32544"/>
        <dbReference type="ChEBI" id="CHEBI:33019"/>
        <dbReference type="ChEBI" id="CHEBI:43474"/>
        <dbReference type="ChEBI" id="CHEBI:57502"/>
        <dbReference type="ChEBI" id="CHEBI:58017"/>
        <dbReference type="ChEBI" id="CHEBI:456216"/>
        <dbReference type="EC" id="6.3.4.21"/>
    </reaction>
</comment>
<evidence type="ECO:0000256" key="4">
    <source>
        <dbReference type="ARBA" id="ARBA00022553"/>
    </source>
</evidence>
<dbReference type="InterPro" id="IPR041525">
    <property type="entry name" value="N/Namide_PRibTrfase"/>
</dbReference>
<dbReference type="SUPFAM" id="SSF51690">
    <property type="entry name" value="Nicotinate/Quinolinate PRTase C-terminal domain-like"/>
    <property type="match status" value="1"/>
</dbReference>
<comment type="function">
    <text evidence="9">Catalyzes the first step in the biosynthesis of NAD from nicotinic acid, the ATP-dependent synthesis of beta-nicotinate D-ribonucleotide from nicotinate and 5-phospho-D-ribose 1-phosphate.</text>
</comment>
<dbReference type="CDD" id="cd01570">
    <property type="entry name" value="NAPRTase_A"/>
    <property type="match status" value="1"/>
</dbReference>
<dbReference type="Gene3D" id="3.20.140.10">
    <property type="entry name" value="nicotinate phosphoribosyltransferase"/>
    <property type="match status" value="1"/>
</dbReference>
<protein>
    <recommendedName>
        <fullName evidence="3 9">Nicotinate phosphoribosyltransferase</fullName>
        <ecNumber evidence="3 9">6.3.4.21</ecNumber>
    </recommendedName>
</protein>
<evidence type="ECO:0000256" key="2">
    <source>
        <dbReference type="ARBA" id="ARBA00010897"/>
    </source>
</evidence>
<keyword evidence="5 9" id="KW-0436">Ligase</keyword>
<dbReference type="EMBL" id="DQVE01000015">
    <property type="protein sequence ID" value="HIP98065.1"/>
    <property type="molecule type" value="Genomic_DNA"/>
</dbReference>
<evidence type="ECO:0000259" key="11">
    <source>
        <dbReference type="Pfam" id="PF17767"/>
    </source>
</evidence>
<dbReference type="NCBIfam" id="NF009131">
    <property type="entry name" value="PRK12484.1"/>
    <property type="match status" value="1"/>
</dbReference>
<dbReference type="PANTHER" id="PTHR11098">
    <property type="entry name" value="NICOTINATE PHOSPHORIBOSYLTRANSFERASE"/>
    <property type="match status" value="1"/>
</dbReference>
<evidence type="ECO:0000256" key="8">
    <source>
        <dbReference type="ARBA" id="ARBA00048668"/>
    </source>
</evidence>
<evidence type="ECO:0000256" key="3">
    <source>
        <dbReference type="ARBA" id="ARBA00013236"/>
    </source>
</evidence>
<feature type="domain" description="Nicotinate phosphoribosyltransferase N-terminal" evidence="11">
    <location>
        <begin position="9"/>
        <end position="131"/>
    </location>
</feature>
<keyword evidence="4" id="KW-0597">Phosphoprotein</keyword>
<dbReference type="NCBIfam" id="TIGR01513">
    <property type="entry name" value="NAPRTase_put"/>
    <property type="match status" value="1"/>
</dbReference>
<accession>A0A9D1CEN5</accession>
<dbReference type="PANTHER" id="PTHR11098:SF1">
    <property type="entry name" value="NICOTINATE PHOSPHORIBOSYLTRANSFERASE"/>
    <property type="match status" value="1"/>
</dbReference>
<evidence type="ECO:0000313" key="12">
    <source>
        <dbReference type="EMBL" id="HIP98065.1"/>
    </source>
</evidence>
<dbReference type="Pfam" id="PF04095">
    <property type="entry name" value="NAPRTase"/>
    <property type="match status" value="1"/>
</dbReference>
<dbReference type="GO" id="GO:0004516">
    <property type="term" value="F:nicotinate phosphoribosyltransferase activity"/>
    <property type="evidence" value="ECO:0007669"/>
    <property type="project" value="UniProtKB-UniRule"/>
</dbReference>
<dbReference type="EC" id="6.3.4.21" evidence="3 9"/>
<comment type="caution">
    <text evidence="12">The sequence shown here is derived from an EMBL/GenBank/DDBJ whole genome shotgun (WGS) entry which is preliminary data.</text>
</comment>
<dbReference type="GO" id="GO:0005829">
    <property type="term" value="C:cytosol"/>
    <property type="evidence" value="ECO:0007669"/>
    <property type="project" value="TreeGrafter"/>
</dbReference>
<comment type="similarity">
    <text evidence="2 9">Belongs to the NAPRTase family.</text>
</comment>
<dbReference type="InterPro" id="IPR006405">
    <property type="entry name" value="Nic_PRibTrfase_pncB"/>
</dbReference>
<evidence type="ECO:0000256" key="5">
    <source>
        <dbReference type="ARBA" id="ARBA00022598"/>
    </source>
</evidence>
<dbReference type="AlphaFoldDB" id="A0A9D1CEN5"/>
<comment type="PTM">
    <text evidence="9">Transiently phosphorylated on a His residue during the reaction cycle. Phosphorylation strongly increases the affinity for substrates and increases the rate of nicotinate D-ribonucleotide production. Dephosphorylation regenerates the low-affinity form of the enzyme, leading to product release.</text>
</comment>
<keyword evidence="6 9" id="KW-0662">Pyridine nucleotide biosynthesis</keyword>
<dbReference type="NCBIfam" id="NF006696">
    <property type="entry name" value="PRK09243.1-3"/>
    <property type="match status" value="1"/>
</dbReference>
<dbReference type="SUPFAM" id="SSF54675">
    <property type="entry name" value="Nicotinate/Quinolinate PRTase N-terminal domain-like"/>
    <property type="match status" value="1"/>
</dbReference>
<dbReference type="GO" id="GO:0034355">
    <property type="term" value="P:NAD+ biosynthetic process via the salvage pathway"/>
    <property type="evidence" value="ECO:0007669"/>
    <property type="project" value="TreeGrafter"/>
</dbReference>
<dbReference type="InterPro" id="IPR040727">
    <property type="entry name" value="NAPRTase_N"/>
</dbReference>
<evidence type="ECO:0000313" key="13">
    <source>
        <dbReference type="Proteomes" id="UP000606463"/>
    </source>
</evidence>
<evidence type="ECO:0000256" key="7">
    <source>
        <dbReference type="ARBA" id="ARBA00022679"/>
    </source>
</evidence>
<feature type="domain" description="Nicotinate/nicotinamide phosphoribosyltransferase" evidence="10">
    <location>
        <begin position="153"/>
        <end position="315"/>
    </location>
</feature>